<organism evidence="9 10">
    <name type="scientific">Pannonibacter phragmitetus</name>
    <dbReference type="NCBI Taxonomy" id="121719"/>
    <lineage>
        <taxon>Bacteria</taxon>
        <taxon>Pseudomonadati</taxon>
        <taxon>Pseudomonadota</taxon>
        <taxon>Alphaproteobacteria</taxon>
        <taxon>Hyphomicrobiales</taxon>
        <taxon>Stappiaceae</taxon>
        <taxon>Pannonibacter</taxon>
    </lineage>
</organism>
<evidence type="ECO:0000259" key="8">
    <source>
        <dbReference type="PROSITE" id="PS50880"/>
    </source>
</evidence>
<dbReference type="STRING" id="121719.APZ00_06315"/>
<reference evidence="9 10" key="1">
    <citation type="submission" date="2015-10" db="EMBL/GenBank/DDBJ databases">
        <title>The world's first case of liver abscess caused by Pannonibacter phragmitetus.</title>
        <authorList>
            <person name="Ming D."/>
            <person name="Wang M."/>
            <person name="Zhou Y."/>
            <person name="Jiang T."/>
            <person name="Hu S."/>
        </authorList>
    </citation>
    <scope>NUCLEOTIDE SEQUENCE [LARGE SCALE GENOMIC DNA]</scope>
    <source>
        <strain evidence="9 10">31801</strain>
    </source>
</reference>
<keyword evidence="6 7" id="KW-0234">DNA repair</keyword>
<dbReference type="InterPro" id="IPR006171">
    <property type="entry name" value="TOPRIM_dom"/>
</dbReference>
<evidence type="ECO:0000313" key="10">
    <source>
        <dbReference type="Proteomes" id="UP000064921"/>
    </source>
</evidence>
<comment type="function">
    <text evidence="7">May play a role in DNA repair. It seems to be involved in an RecBC-independent recombinational process of DNA repair. It may act with RecF and RecO.</text>
</comment>
<dbReference type="EMBL" id="CP013068">
    <property type="protein sequence ID" value="ALV26744.1"/>
    <property type="molecule type" value="Genomic_DNA"/>
</dbReference>
<accession>A0A0U3N1P6</accession>
<dbReference type="CDD" id="cd01025">
    <property type="entry name" value="TOPRIM_recR"/>
    <property type="match status" value="1"/>
</dbReference>
<dbReference type="GO" id="GO:0003677">
    <property type="term" value="F:DNA binding"/>
    <property type="evidence" value="ECO:0007669"/>
    <property type="project" value="UniProtKB-UniRule"/>
</dbReference>
<dbReference type="Proteomes" id="UP000064921">
    <property type="component" value="Chromosome"/>
</dbReference>
<dbReference type="PROSITE" id="PS50880">
    <property type="entry name" value="TOPRIM"/>
    <property type="match status" value="1"/>
</dbReference>
<comment type="similarity">
    <text evidence="7">Belongs to the RecR family.</text>
</comment>
<evidence type="ECO:0000256" key="2">
    <source>
        <dbReference type="ARBA" id="ARBA00022763"/>
    </source>
</evidence>
<gene>
    <name evidence="7" type="primary">recR</name>
    <name evidence="9" type="ORF">APZ00_06315</name>
</gene>
<dbReference type="InterPro" id="IPR023627">
    <property type="entry name" value="Rcmb_RecR"/>
</dbReference>
<dbReference type="HAMAP" id="MF_00017">
    <property type="entry name" value="RecR"/>
    <property type="match status" value="1"/>
</dbReference>
<dbReference type="Pfam" id="PF21176">
    <property type="entry name" value="RecR_HhH"/>
    <property type="match status" value="1"/>
</dbReference>
<proteinExistence type="inferred from homology"/>
<dbReference type="AlphaFoldDB" id="A0A0U3N1P6"/>
<dbReference type="PANTHER" id="PTHR30446:SF0">
    <property type="entry name" value="RECOMBINATION PROTEIN RECR"/>
    <property type="match status" value="1"/>
</dbReference>
<dbReference type="Pfam" id="PF21175">
    <property type="entry name" value="RecR_C"/>
    <property type="match status" value="1"/>
</dbReference>
<dbReference type="GO" id="GO:0006281">
    <property type="term" value="P:DNA repair"/>
    <property type="evidence" value="ECO:0007669"/>
    <property type="project" value="UniProtKB-UniRule"/>
</dbReference>
<name>A0A0U3N1P6_9HYPH</name>
<evidence type="ECO:0000256" key="7">
    <source>
        <dbReference type="HAMAP-Rule" id="MF_00017"/>
    </source>
</evidence>
<dbReference type="Gene3D" id="1.10.8.420">
    <property type="entry name" value="RecR Domain 1"/>
    <property type="match status" value="1"/>
</dbReference>
<evidence type="ECO:0000256" key="3">
    <source>
        <dbReference type="ARBA" id="ARBA00022771"/>
    </source>
</evidence>
<feature type="zinc finger region" description="C4-type" evidence="7">
    <location>
        <begin position="61"/>
        <end position="76"/>
    </location>
</feature>
<keyword evidence="4 7" id="KW-0862">Zinc</keyword>
<evidence type="ECO:0000256" key="1">
    <source>
        <dbReference type="ARBA" id="ARBA00022723"/>
    </source>
</evidence>
<dbReference type="Gene3D" id="3.40.1360.10">
    <property type="match status" value="1"/>
</dbReference>
<dbReference type="SMART" id="SM00493">
    <property type="entry name" value="TOPRIM"/>
    <property type="match status" value="1"/>
</dbReference>
<dbReference type="RefSeq" id="WP_058898393.1">
    <property type="nucleotide sequence ID" value="NZ_CM011124.1"/>
</dbReference>
<dbReference type="Pfam" id="PF13662">
    <property type="entry name" value="Toprim_4"/>
    <property type="match status" value="1"/>
</dbReference>
<dbReference type="PROSITE" id="PS01300">
    <property type="entry name" value="RECR"/>
    <property type="match status" value="1"/>
</dbReference>
<keyword evidence="2 7" id="KW-0227">DNA damage</keyword>
<dbReference type="KEGG" id="pphr:APZ00_06315"/>
<keyword evidence="10" id="KW-1185">Reference proteome</keyword>
<feature type="domain" description="Toprim" evidence="8">
    <location>
        <begin position="84"/>
        <end position="179"/>
    </location>
</feature>
<dbReference type="InterPro" id="IPR000093">
    <property type="entry name" value="DNA_Rcmb_RecR"/>
</dbReference>
<dbReference type="GO" id="GO:0008270">
    <property type="term" value="F:zinc ion binding"/>
    <property type="evidence" value="ECO:0007669"/>
    <property type="project" value="UniProtKB-KW"/>
</dbReference>
<dbReference type="Pfam" id="PF02132">
    <property type="entry name" value="RecR_ZnF"/>
    <property type="match status" value="1"/>
</dbReference>
<keyword evidence="5 7" id="KW-0233">DNA recombination</keyword>
<dbReference type="NCBIfam" id="TIGR00615">
    <property type="entry name" value="recR"/>
    <property type="match status" value="1"/>
</dbReference>
<dbReference type="InterPro" id="IPR034137">
    <property type="entry name" value="TOPRIM_RecR"/>
</dbReference>
<dbReference type="GO" id="GO:0006310">
    <property type="term" value="P:DNA recombination"/>
    <property type="evidence" value="ECO:0007669"/>
    <property type="project" value="UniProtKB-UniRule"/>
</dbReference>
<dbReference type="Gene3D" id="6.10.250.240">
    <property type="match status" value="1"/>
</dbReference>
<evidence type="ECO:0000256" key="4">
    <source>
        <dbReference type="ARBA" id="ARBA00022833"/>
    </source>
</evidence>
<protein>
    <recommendedName>
        <fullName evidence="7">Recombination protein RecR</fullName>
    </recommendedName>
</protein>
<dbReference type="eggNOG" id="COG0353">
    <property type="taxonomic scope" value="Bacteria"/>
</dbReference>
<evidence type="ECO:0000256" key="5">
    <source>
        <dbReference type="ARBA" id="ARBA00023172"/>
    </source>
</evidence>
<dbReference type="InterPro" id="IPR015967">
    <property type="entry name" value="Rcmb_RecR_Znf"/>
</dbReference>
<keyword evidence="3 7" id="KW-0863">Zinc-finger</keyword>
<evidence type="ECO:0000313" key="9">
    <source>
        <dbReference type="EMBL" id="ALV26744.1"/>
    </source>
</evidence>
<dbReference type="PANTHER" id="PTHR30446">
    <property type="entry name" value="RECOMBINATION PROTEIN RECR"/>
    <property type="match status" value="1"/>
</dbReference>
<sequence length="202" mass="21101">MASRKVAGPEIERLIQLLAKLPGLGPRSARRAALHLIKKKEQLLVPLASAMAVAVEKVGVCSVCGTVDTSDPCAICCDPARDEGLLVVVEDVADLWALERAAALNARYHVLGGTLSPLDGVGPEDLNIASLVERVNRGGIREVILAISATVEGQTTAHYVTGELAASGVTVSRLAHGVPVGGELDYLDEGTLAQALKARTRL</sequence>
<keyword evidence="1 7" id="KW-0479">Metal-binding</keyword>
<dbReference type="SUPFAM" id="SSF111304">
    <property type="entry name" value="Recombination protein RecR"/>
    <property type="match status" value="1"/>
</dbReference>
<evidence type="ECO:0000256" key="6">
    <source>
        <dbReference type="ARBA" id="ARBA00023204"/>
    </source>
</evidence>